<reference evidence="1 2" key="1">
    <citation type="journal article" date="2018" name="Front. Microbiol.">
        <title>Hydrolytic Capabilities as a Key to Environmental Success: Chitinolytic and Cellulolytic Acidobacteria From Acidic Sub-arctic Soils and Boreal Peatlands.</title>
        <authorList>
            <person name="Belova S.E."/>
            <person name="Ravin N.V."/>
            <person name="Pankratov T.A."/>
            <person name="Rakitin A.L."/>
            <person name="Ivanova A.A."/>
            <person name="Beletsky A.V."/>
            <person name="Mardanov A.V."/>
            <person name="Sinninghe Damste J.S."/>
            <person name="Dedysh S.N."/>
        </authorList>
    </citation>
    <scope>NUCLEOTIDE SEQUENCE [LARGE SCALE GENOMIC DNA]</scope>
    <source>
        <strain evidence="1 2">SBC82</strain>
    </source>
</reference>
<sequence>MSSDRDPVECPQVIGKTIQALRIFRDPTEGTEIQIDFEDGTSLSCCVVGRQTTEASLMILGGAGEPEVLHRLPLD</sequence>
<evidence type="ECO:0000313" key="1">
    <source>
        <dbReference type="EMBL" id="AXC13982.1"/>
    </source>
</evidence>
<keyword evidence="2" id="KW-1185">Reference proteome</keyword>
<protein>
    <submittedName>
        <fullName evidence="1">Uncharacterized protein</fullName>
    </submittedName>
</protein>
<proteinExistence type="predicted"/>
<dbReference type="OrthoDB" id="123162at2"/>
<evidence type="ECO:0000313" key="2">
    <source>
        <dbReference type="Proteomes" id="UP000253606"/>
    </source>
</evidence>
<dbReference type="AlphaFoldDB" id="A0A2Z5G4A9"/>
<accession>A0A2Z5G4A9</accession>
<gene>
    <name evidence="1" type="ORF">ACPOL_4714</name>
</gene>
<dbReference type="Proteomes" id="UP000253606">
    <property type="component" value="Chromosome"/>
</dbReference>
<dbReference type="RefSeq" id="WP_150133088.1">
    <property type="nucleotide sequence ID" value="NZ_CP030840.1"/>
</dbReference>
<dbReference type="EMBL" id="CP030840">
    <property type="protein sequence ID" value="AXC13982.1"/>
    <property type="molecule type" value="Genomic_DNA"/>
</dbReference>
<organism evidence="1 2">
    <name type="scientific">Acidisarcina polymorpha</name>
    <dbReference type="NCBI Taxonomy" id="2211140"/>
    <lineage>
        <taxon>Bacteria</taxon>
        <taxon>Pseudomonadati</taxon>
        <taxon>Acidobacteriota</taxon>
        <taxon>Terriglobia</taxon>
        <taxon>Terriglobales</taxon>
        <taxon>Acidobacteriaceae</taxon>
        <taxon>Acidisarcina</taxon>
    </lineage>
</organism>
<dbReference type="KEGG" id="abas:ACPOL_4714"/>
<name>A0A2Z5G4A9_9BACT</name>